<name>A0AAP5IGZ8_9CYAN</name>
<accession>A0AAP5IGZ8</accession>
<dbReference type="Proteomes" id="UP000667802">
    <property type="component" value="Unassembled WGS sequence"/>
</dbReference>
<proteinExistence type="predicted"/>
<protein>
    <submittedName>
        <fullName evidence="1">Uncharacterized protein</fullName>
    </submittedName>
</protein>
<evidence type="ECO:0000313" key="1">
    <source>
        <dbReference type="EMBL" id="MDR9899878.1"/>
    </source>
</evidence>
<comment type="caution">
    <text evidence="1">The sequence shown here is derived from an EMBL/GenBank/DDBJ whole genome shotgun (WGS) entry which is preliminary data.</text>
</comment>
<sequence length="63" mass="7159">MKPYSTDLRQKLIDAYNNGEGSQRQLAKREACEFNFCSEPTEAQSVYVGQLKQSHTLEGNHPN</sequence>
<dbReference type="RefSeq" id="WP_208342974.1">
    <property type="nucleotide sequence ID" value="NZ_CAWQFN010000232.1"/>
</dbReference>
<evidence type="ECO:0000313" key="2">
    <source>
        <dbReference type="Proteomes" id="UP000667802"/>
    </source>
</evidence>
<dbReference type="EMBL" id="JAALHA020000028">
    <property type="protein sequence ID" value="MDR9899878.1"/>
    <property type="molecule type" value="Genomic_DNA"/>
</dbReference>
<keyword evidence="2" id="KW-1185">Reference proteome</keyword>
<dbReference type="AlphaFoldDB" id="A0AAP5IGZ8"/>
<organism evidence="1 2">
    <name type="scientific">Aetokthonos hydrillicola Thurmond2011</name>
    <dbReference type="NCBI Taxonomy" id="2712845"/>
    <lineage>
        <taxon>Bacteria</taxon>
        <taxon>Bacillati</taxon>
        <taxon>Cyanobacteriota</taxon>
        <taxon>Cyanophyceae</taxon>
        <taxon>Nostocales</taxon>
        <taxon>Hapalosiphonaceae</taxon>
        <taxon>Aetokthonos</taxon>
    </lineage>
</organism>
<reference evidence="2" key="1">
    <citation type="journal article" date="2021" name="Science">
        <title>Hunting the eagle killer: A cyanobacterial neurotoxin causes vacuolar myelinopathy.</title>
        <authorList>
            <person name="Breinlinger S."/>
            <person name="Phillips T.J."/>
            <person name="Haram B.N."/>
            <person name="Mares J."/>
            <person name="Martinez Yerena J.A."/>
            <person name="Hrouzek P."/>
            <person name="Sobotka R."/>
            <person name="Henderson W.M."/>
            <person name="Schmieder P."/>
            <person name="Williams S.M."/>
            <person name="Lauderdale J.D."/>
            <person name="Wilde H.D."/>
            <person name="Gerrin W."/>
            <person name="Kust A."/>
            <person name="Washington J.W."/>
            <person name="Wagner C."/>
            <person name="Geier B."/>
            <person name="Liebeke M."/>
            <person name="Enke H."/>
            <person name="Niedermeyer T.H.J."/>
            <person name="Wilde S.B."/>
        </authorList>
    </citation>
    <scope>NUCLEOTIDE SEQUENCE [LARGE SCALE GENOMIC DNA]</scope>
    <source>
        <strain evidence="2">Thurmond2011</strain>
    </source>
</reference>
<gene>
    <name evidence="1" type="ORF">G7B40_035780</name>
</gene>